<protein>
    <submittedName>
        <fullName evidence="6">Uncharacterized protein</fullName>
    </submittedName>
</protein>
<evidence type="ECO:0000256" key="3">
    <source>
        <dbReference type="PROSITE-ProRule" id="PRU00023"/>
    </source>
</evidence>
<organism evidence="6 7">
    <name type="scientific">Orbilia blumenaviensis</name>
    <dbReference type="NCBI Taxonomy" id="1796055"/>
    <lineage>
        <taxon>Eukaryota</taxon>
        <taxon>Fungi</taxon>
        <taxon>Dikarya</taxon>
        <taxon>Ascomycota</taxon>
        <taxon>Pezizomycotina</taxon>
        <taxon>Orbiliomycetes</taxon>
        <taxon>Orbiliales</taxon>
        <taxon>Orbiliaceae</taxon>
        <taxon>Orbilia</taxon>
    </lineage>
</organism>
<feature type="repeat" description="ANK" evidence="3">
    <location>
        <begin position="605"/>
        <end position="637"/>
    </location>
</feature>
<keyword evidence="1" id="KW-0677">Repeat</keyword>
<dbReference type="Gene3D" id="1.25.40.20">
    <property type="entry name" value="Ankyrin repeat-containing domain"/>
    <property type="match status" value="1"/>
</dbReference>
<dbReference type="SMART" id="SM00248">
    <property type="entry name" value="ANK"/>
    <property type="match status" value="9"/>
</dbReference>
<dbReference type="InterPro" id="IPR036770">
    <property type="entry name" value="Ankyrin_rpt-contain_sf"/>
</dbReference>
<feature type="domain" description="Nephrocystin 3-like N-terminal" evidence="5">
    <location>
        <begin position="3"/>
        <end position="81"/>
    </location>
</feature>
<feature type="repeat" description="ANK" evidence="3">
    <location>
        <begin position="539"/>
        <end position="571"/>
    </location>
</feature>
<feature type="repeat" description="ANK" evidence="3">
    <location>
        <begin position="572"/>
        <end position="604"/>
    </location>
</feature>
<evidence type="ECO:0000313" key="6">
    <source>
        <dbReference type="EMBL" id="KAK6353879.1"/>
    </source>
</evidence>
<dbReference type="PROSITE" id="PS50088">
    <property type="entry name" value="ANK_REPEAT"/>
    <property type="match status" value="8"/>
</dbReference>
<feature type="repeat" description="ANK" evidence="3">
    <location>
        <begin position="406"/>
        <end position="438"/>
    </location>
</feature>
<feature type="domain" description="GPI inositol-deacylase winged helix" evidence="4">
    <location>
        <begin position="189"/>
        <end position="268"/>
    </location>
</feature>
<keyword evidence="2 3" id="KW-0040">ANK repeat</keyword>
<dbReference type="EMBL" id="JAVHNS010000005">
    <property type="protein sequence ID" value="KAK6353879.1"/>
    <property type="molecule type" value="Genomic_DNA"/>
</dbReference>
<gene>
    <name evidence="6" type="ORF">TWF730_008302</name>
</gene>
<dbReference type="AlphaFoldDB" id="A0AAV9V2P5"/>
<reference evidence="6 7" key="1">
    <citation type="submission" date="2019-10" db="EMBL/GenBank/DDBJ databases">
        <authorList>
            <person name="Palmer J.M."/>
        </authorList>
    </citation>
    <scope>NUCLEOTIDE SEQUENCE [LARGE SCALE GENOMIC DNA]</scope>
    <source>
        <strain evidence="6 7">TWF730</strain>
    </source>
</reference>
<dbReference type="Proteomes" id="UP001373714">
    <property type="component" value="Unassembled WGS sequence"/>
</dbReference>
<evidence type="ECO:0000259" key="4">
    <source>
        <dbReference type="Pfam" id="PF22939"/>
    </source>
</evidence>
<dbReference type="InterPro" id="IPR054471">
    <property type="entry name" value="GPIID_WHD"/>
</dbReference>
<feature type="repeat" description="ANK" evidence="3">
    <location>
        <begin position="505"/>
        <end position="537"/>
    </location>
</feature>
<dbReference type="PROSITE" id="PS50297">
    <property type="entry name" value="ANK_REP_REGION"/>
    <property type="match status" value="8"/>
</dbReference>
<keyword evidence="7" id="KW-1185">Reference proteome</keyword>
<dbReference type="Pfam" id="PF24883">
    <property type="entry name" value="NPHP3_N"/>
    <property type="match status" value="1"/>
</dbReference>
<proteinExistence type="predicted"/>
<sequence>MKELYKKYNDKNNRVPTRSSIEDIVGALQTVSSEFERTFIVVDALDECPTSLCGGNSQEVLLSTLFQLQATSNVNLFATSRYLPEITTRFEGSMCTRLEIRAHDQDVLSFLDARITNSNEELLINNREEVKIKISKAVDGMFLLAKLHFETVKSETTLKNIRKALQSLKTGQNAYDSAYEEAMTRITEQNPKLKELAYRVLSWITRATRPLTISELRHALAVEPNQSELDYENFTSRTKILSVCAGLVTINKESDIIQLVHYTTQEYFERKWNSWFPRAEADIVETCVTYLSFSIFDTSFFTETDFDERLESDVFYDYAITNWGHHARMSLPDPDIILVLLDFLRRGRMVPVLTVEEGFGEYIYRKKWAGVRFMRQAGVHIAAYLGLLEVMAILLEDTDIEVRDVRGRTSLLLAAQGGHVRVIQYLIDNSADIEAEDGGGRTPLLSAAEEGNEAAVCCLVAHGADVKAEDDEGSTPLFWAIYRGQEIVVRLLLNEGANPDRGRFRGATSLSLAARSANEAIVALLSEYGASLEARDISFNYTPLLWASVMGNCGVTRILLDHGANIEARDEKGSTPLLEAVAGGHIAVIDLLINEGACIEARDDWGSTPLLRAAAMGKIAAVKLLINSGADIEATDMQGFTPLVRAVRRGHDAVVELLIEHGANTDAKDEWGVPISTIRGMRGSFEESRAIQL</sequence>
<feature type="repeat" description="ANK" evidence="3">
    <location>
        <begin position="472"/>
        <end position="500"/>
    </location>
</feature>
<dbReference type="PRINTS" id="PR01415">
    <property type="entry name" value="ANKYRIN"/>
</dbReference>
<dbReference type="SUPFAM" id="SSF48403">
    <property type="entry name" value="Ankyrin repeat"/>
    <property type="match status" value="1"/>
</dbReference>
<accession>A0AAV9V2P5</accession>
<dbReference type="InterPro" id="IPR002110">
    <property type="entry name" value="Ankyrin_rpt"/>
</dbReference>
<comment type="caution">
    <text evidence="6">The sequence shown here is derived from an EMBL/GenBank/DDBJ whole genome shotgun (WGS) entry which is preliminary data.</text>
</comment>
<dbReference type="Pfam" id="PF13637">
    <property type="entry name" value="Ank_4"/>
    <property type="match status" value="1"/>
</dbReference>
<evidence type="ECO:0000259" key="5">
    <source>
        <dbReference type="Pfam" id="PF24883"/>
    </source>
</evidence>
<name>A0AAV9V2P5_9PEZI</name>
<feature type="repeat" description="ANK" evidence="3">
    <location>
        <begin position="638"/>
        <end position="670"/>
    </location>
</feature>
<evidence type="ECO:0000256" key="2">
    <source>
        <dbReference type="ARBA" id="ARBA00023043"/>
    </source>
</evidence>
<dbReference type="Pfam" id="PF12796">
    <property type="entry name" value="Ank_2"/>
    <property type="match status" value="2"/>
</dbReference>
<evidence type="ECO:0000313" key="7">
    <source>
        <dbReference type="Proteomes" id="UP001373714"/>
    </source>
</evidence>
<dbReference type="PANTHER" id="PTHR24171:SF9">
    <property type="entry name" value="ANKYRIN REPEAT DOMAIN-CONTAINING PROTEIN 39"/>
    <property type="match status" value="1"/>
</dbReference>
<dbReference type="PANTHER" id="PTHR24171">
    <property type="entry name" value="ANKYRIN REPEAT DOMAIN-CONTAINING PROTEIN 39-RELATED"/>
    <property type="match status" value="1"/>
</dbReference>
<dbReference type="Pfam" id="PF22939">
    <property type="entry name" value="WHD_GPIID"/>
    <property type="match status" value="1"/>
</dbReference>
<dbReference type="Pfam" id="PF00023">
    <property type="entry name" value="Ank"/>
    <property type="match status" value="1"/>
</dbReference>
<evidence type="ECO:0000256" key="1">
    <source>
        <dbReference type="ARBA" id="ARBA00022737"/>
    </source>
</evidence>
<feature type="repeat" description="ANK" evidence="3">
    <location>
        <begin position="439"/>
        <end position="471"/>
    </location>
</feature>
<dbReference type="InterPro" id="IPR056884">
    <property type="entry name" value="NPHP3-like_N"/>
</dbReference>